<dbReference type="EMBL" id="AP024483">
    <property type="protein sequence ID" value="BCS82709.1"/>
    <property type="molecule type" value="Genomic_DNA"/>
</dbReference>
<evidence type="ECO:0000313" key="4">
    <source>
        <dbReference type="EMBL" id="BCS82709.1"/>
    </source>
</evidence>
<keyword evidence="2" id="KW-0233">DNA recombination</keyword>
<dbReference type="SUPFAM" id="SSF53041">
    <property type="entry name" value="Resolvase-like"/>
    <property type="match status" value="1"/>
</dbReference>
<dbReference type="InterPro" id="IPR036162">
    <property type="entry name" value="Resolvase-like_N_sf"/>
</dbReference>
<dbReference type="Pfam" id="PF00239">
    <property type="entry name" value="Resolvase"/>
    <property type="match status" value="1"/>
</dbReference>
<evidence type="ECO:0000313" key="5">
    <source>
        <dbReference type="Proteomes" id="UP001321479"/>
    </source>
</evidence>
<name>A0ABM7NRC4_9VIRU</name>
<evidence type="ECO:0000259" key="3">
    <source>
        <dbReference type="PROSITE" id="PS51736"/>
    </source>
</evidence>
<keyword evidence="1" id="KW-0238">DNA-binding</keyword>
<dbReference type="PANTHER" id="PTHR36172">
    <property type="match status" value="1"/>
</dbReference>
<dbReference type="PANTHER" id="PTHR36172:SF1">
    <property type="entry name" value="RESOLVASE-RELATED"/>
    <property type="match status" value="1"/>
</dbReference>
<dbReference type="SMART" id="SM00857">
    <property type="entry name" value="Resolvase"/>
    <property type="match status" value="1"/>
</dbReference>
<dbReference type="InterPro" id="IPR048046">
    <property type="entry name" value="Transpos_IS607"/>
</dbReference>
<protein>
    <recommendedName>
        <fullName evidence="3">Resolvase/invertase-type recombinase catalytic domain-containing protein</fullName>
    </recommendedName>
</protein>
<sequence>MSYVTSKEAQSFFKVSDQTLRRWASNNQIKFKITPGGHRRFLIPDNSKQKIIYCRISSPKQKDDLKRQIKFMQKKYPKHKIISDIGSGINFKRKNFLSILQQIFQGNVSEVVVASNDRLARFNYEFFDWLFKQFGCQLICLNKSQEKSPEQELSEDLMSIITELAAKCKTNNSIKKD</sequence>
<dbReference type="PROSITE" id="PS51736">
    <property type="entry name" value="RECOMBINASES_3"/>
    <property type="match status" value="1"/>
</dbReference>
<accession>A0ABM7NRC4</accession>
<dbReference type="Gene3D" id="3.40.50.1390">
    <property type="entry name" value="Resolvase, N-terminal catalytic domain"/>
    <property type="match status" value="1"/>
</dbReference>
<feature type="domain" description="Resolvase/invertase-type recombinase catalytic" evidence="3">
    <location>
        <begin position="49"/>
        <end position="177"/>
    </location>
</feature>
<dbReference type="Proteomes" id="UP001321479">
    <property type="component" value="Segment"/>
</dbReference>
<keyword evidence="5" id="KW-1185">Reference proteome</keyword>
<dbReference type="InterPro" id="IPR009061">
    <property type="entry name" value="DNA-bd_dom_put_sf"/>
</dbReference>
<reference evidence="4 5" key="1">
    <citation type="submission" date="2021-02" db="EMBL/GenBank/DDBJ databases">
        <title>Cotonvirus japonicus, which uses Golgi apparatus of host cells for its virion factory, phylogenetically links tailed tupanvirus and icosahedral mimivirus.</title>
        <authorList>
            <person name="Takahashi H."/>
            <person name="Fukaya S."/>
            <person name="Song C."/>
            <person name="Murata K."/>
            <person name="Takemura M."/>
        </authorList>
    </citation>
    <scope>NUCLEOTIDE SEQUENCE [LARGE SCALE GENOMIC DNA]</scope>
</reference>
<dbReference type="GeneID" id="80557914"/>
<proteinExistence type="predicted"/>
<evidence type="ECO:0000256" key="2">
    <source>
        <dbReference type="ARBA" id="ARBA00023172"/>
    </source>
</evidence>
<organism evidence="4 5">
    <name type="scientific">Cotonvirus japonicus</name>
    <dbReference type="NCBI Taxonomy" id="2811091"/>
    <lineage>
        <taxon>Viruses</taxon>
        <taxon>Varidnaviria</taxon>
        <taxon>Bamfordvirae</taxon>
        <taxon>Nucleocytoviricota</taxon>
        <taxon>Megaviricetes</taxon>
        <taxon>Imitervirales</taxon>
        <taxon>Mimiviridae</taxon>
        <taxon>Megamimivirinae</taxon>
        <taxon>Cotonvirus</taxon>
        <taxon>Cotonvirus japonicum</taxon>
    </lineage>
</organism>
<dbReference type="Gene3D" id="1.10.287.2170">
    <property type="match status" value="1"/>
</dbReference>
<dbReference type="Pfam" id="PF12728">
    <property type="entry name" value="HTH_17"/>
    <property type="match status" value="1"/>
</dbReference>
<evidence type="ECO:0000256" key="1">
    <source>
        <dbReference type="ARBA" id="ARBA00023125"/>
    </source>
</evidence>
<dbReference type="NCBIfam" id="NF033518">
    <property type="entry name" value="transpos_IS607"/>
    <property type="match status" value="1"/>
</dbReference>
<dbReference type="SUPFAM" id="SSF46955">
    <property type="entry name" value="Putative DNA-binding domain"/>
    <property type="match status" value="1"/>
</dbReference>
<dbReference type="RefSeq" id="YP_010841317.1">
    <property type="nucleotide sequence ID" value="NC_079139.1"/>
</dbReference>
<dbReference type="InterPro" id="IPR051491">
    <property type="entry name" value="Recombinase/Transposase-rel"/>
</dbReference>
<dbReference type="InterPro" id="IPR006119">
    <property type="entry name" value="Resolv_N"/>
</dbReference>
<dbReference type="InterPro" id="IPR041657">
    <property type="entry name" value="HTH_17"/>
</dbReference>